<evidence type="ECO:0000313" key="4">
    <source>
        <dbReference type="Proteomes" id="UP000053557"/>
    </source>
</evidence>
<accession>A0A101XRZ0</accession>
<proteinExistence type="predicted"/>
<name>A0A101XRZ0_9BACL</name>
<dbReference type="InterPro" id="IPR029044">
    <property type="entry name" value="Nucleotide-diphossugar_trans"/>
</dbReference>
<dbReference type="AlphaFoldDB" id="A0A101XRZ0"/>
<keyword evidence="3" id="KW-0808">Transferase</keyword>
<dbReference type="InterPro" id="IPR051161">
    <property type="entry name" value="Mannose-6P_isomerase_type2"/>
</dbReference>
<dbReference type="PANTHER" id="PTHR46390:SF1">
    <property type="entry name" value="MANNOSE-1-PHOSPHATE GUANYLYLTRANSFERASE"/>
    <property type="match status" value="1"/>
</dbReference>
<protein>
    <submittedName>
        <fullName evidence="3">Mannose-1-phosphate guanylyltransferase</fullName>
    </submittedName>
</protein>
<keyword evidence="3" id="KW-0548">Nucleotidyltransferase</keyword>
<dbReference type="InterPro" id="IPR001538">
    <property type="entry name" value="Man6P_isomerase-2_C"/>
</dbReference>
<dbReference type="Pfam" id="PF01050">
    <property type="entry name" value="MannoseP_isomer"/>
    <property type="match status" value="1"/>
</dbReference>
<evidence type="ECO:0000259" key="2">
    <source>
        <dbReference type="Pfam" id="PF01050"/>
    </source>
</evidence>
<reference evidence="3 4" key="1">
    <citation type="submission" date="2015-12" db="EMBL/GenBank/DDBJ databases">
        <title>Draft genome sequence of Acidibacillus ferrooxidans ITV001, isolated from a chalcopyrite acid mine drainage site in Brazil.</title>
        <authorList>
            <person name="Dall'Agnol H."/>
            <person name="Nancucheo I."/>
            <person name="Johnson B."/>
            <person name="Oliveira R."/>
            <person name="Leite L."/>
            <person name="Pylro V."/>
            <person name="Nunes G.L."/>
            <person name="Tzotzos G."/>
            <person name="Fernandes G.R."/>
            <person name="Dutra J."/>
            <person name="Orellana S.C."/>
            <person name="Oliveira G."/>
        </authorList>
    </citation>
    <scope>NUCLEOTIDE SEQUENCE [LARGE SCALE GENOMIC DNA]</scope>
    <source>
        <strain evidence="4">ITV01</strain>
    </source>
</reference>
<dbReference type="GO" id="GO:0005976">
    <property type="term" value="P:polysaccharide metabolic process"/>
    <property type="evidence" value="ECO:0007669"/>
    <property type="project" value="InterPro"/>
</dbReference>
<dbReference type="GO" id="GO:0009298">
    <property type="term" value="P:GDP-mannose biosynthetic process"/>
    <property type="evidence" value="ECO:0007669"/>
    <property type="project" value="TreeGrafter"/>
</dbReference>
<dbReference type="Gene3D" id="2.60.120.10">
    <property type="entry name" value="Jelly Rolls"/>
    <property type="match status" value="1"/>
</dbReference>
<dbReference type="OrthoDB" id="9806359at2"/>
<evidence type="ECO:0000259" key="1">
    <source>
        <dbReference type="Pfam" id="PF00483"/>
    </source>
</evidence>
<feature type="domain" description="Mannose-6-phosphate isomerase type II C-terminal" evidence="2">
    <location>
        <begin position="338"/>
        <end position="440"/>
    </location>
</feature>
<dbReference type="SUPFAM" id="SSF53448">
    <property type="entry name" value="Nucleotide-diphospho-sugar transferases"/>
    <property type="match status" value="1"/>
</dbReference>
<dbReference type="Gene3D" id="3.90.550.10">
    <property type="entry name" value="Spore Coat Polysaccharide Biosynthesis Protein SpsA, Chain A"/>
    <property type="match status" value="1"/>
</dbReference>
<gene>
    <name evidence="3" type="ORF">ATW55_00975</name>
</gene>
<sequence>MVQLILLSGGSGKRLWPLSNDVRSKQFLRVLEGRDNNLVSMVERVWGQLSTLGMAASTYLCASKLQKDLIHAQLGDDVSIIVEPMRMDTFPAIALAAAYLADQDEEDDILVVAPVDQFVETIYFERIKSLSGVLATSGADMVLLGVKPTHPSTQYGYICVHPEHTEGSPYARVSSFREKPERAHALELVEQGALWNCGVFCFRKSYLIRKLQERGLPTRYRDMVAAFHEMPKRSFDYEVVEQTQKIVVVPYEGAWKDLGTWETLAPEMRSSFLGIGVADACENSHIINELSIPIVAKGLKDVMVVASPDGILVTAKDQSSGIKDLVAPYCIRPMFEERRWGSYKVLDYQKLPDGTEVLTKQVTLRAGAHISYHRHHLREEVWTMIAGDADLALDGRMVSVTAGDVFRVCRGQWHSIMAKTQVIFIEVQRGETLTEEDCDRRYIEWEDVVEHCAVLER</sequence>
<organism evidence="3 4">
    <name type="scientific">Ferroacidibacillus organovorans</name>
    <dbReference type="NCBI Taxonomy" id="1765683"/>
    <lineage>
        <taxon>Bacteria</taxon>
        <taxon>Bacillati</taxon>
        <taxon>Bacillota</taxon>
        <taxon>Bacilli</taxon>
        <taxon>Bacillales</taxon>
        <taxon>Alicyclobacillaceae</taxon>
        <taxon>Ferroacidibacillus</taxon>
    </lineage>
</organism>
<dbReference type="GO" id="GO:0004475">
    <property type="term" value="F:mannose-1-phosphate guanylyltransferase (GTP) activity"/>
    <property type="evidence" value="ECO:0007669"/>
    <property type="project" value="TreeGrafter"/>
</dbReference>
<dbReference type="Proteomes" id="UP000053557">
    <property type="component" value="Unassembled WGS sequence"/>
</dbReference>
<dbReference type="EMBL" id="LPVJ01000018">
    <property type="protein sequence ID" value="KUO96445.1"/>
    <property type="molecule type" value="Genomic_DNA"/>
</dbReference>
<dbReference type="CDD" id="cd02213">
    <property type="entry name" value="cupin_PMI_typeII_C"/>
    <property type="match status" value="1"/>
</dbReference>
<evidence type="ECO:0000313" key="3">
    <source>
        <dbReference type="EMBL" id="KUO96445.1"/>
    </source>
</evidence>
<dbReference type="InterPro" id="IPR005835">
    <property type="entry name" value="NTP_transferase_dom"/>
</dbReference>
<dbReference type="InterPro" id="IPR011051">
    <property type="entry name" value="RmlC_Cupin_sf"/>
</dbReference>
<dbReference type="InterPro" id="IPR014710">
    <property type="entry name" value="RmlC-like_jellyroll"/>
</dbReference>
<dbReference type="PANTHER" id="PTHR46390">
    <property type="entry name" value="MANNOSE-1-PHOSPHATE GUANYLYLTRANSFERASE"/>
    <property type="match status" value="1"/>
</dbReference>
<dbReference type="Pfam" id="PF00483">
    <property type="entry name" value="NTP_transferase"/>
    <property type="match status" value="1"/>
</dbReference>
<feature type="domain" description="Nucleotidyl transferase" evidence="1">
    <location>
        <begin position="5"/>
        <end position="264"/>
    </location>
</feature>
<dbReference type="SUPFAM" id="SSF51182">
    <property type="entry name" value="RmlC-like cupins"/>
    <property type="match status" value="1"/>
</dbReference>
<keyword evidence="4" id="KW-1185">Reference proteome</keyword>
<comment type="caution">
    <text evidence="3">The sequence shown here is derived from an EMBL/GenBank/DDBJ whole genome shotgun (WGS) entry which is preliminary data.</text>
</comment>